<feature type="compositionally biased region" description="Low complexity" evidence="1">
    <location>
        <begin position="266"/>
        <end position="287"/>
    </location>
</feature>
<organism evidence="2 3">
    <name type="scientific">Crepidotus variabilis</name>
    <dbReference type="NCBI Taxonomy" id="179855"/>
    <lineage>
        <taxon>Eukaryota</taxon>
        <taxon>Fungi</taxon>
        <taxon>Dikarya</taxon>
        <taxon>Basidiomycota</taxon>
        <taxon>Agaricomycotina</taxon>
        <taxon>Agaricomycetes</taxon>
        <taxon>Agaricomycetidae</taxon>
        <taxon>Agaricales</taxon>
        <taxon>Agaricineae</taxon>
        <taxon>Crepidotaceae</taxon>
        <taxon>Crepidotus</taxon>
    </lineage>
</organism>
<gene>
    <name evidence="2" type="ORF">CPB83DRAFT_273806</name>
</gene>
<evidence type="ECO:0000256" key="1">
    <source>
        <dbReference type="SAM" id="MobiDB-lite"/>
    </source>
</evidence>
<keyword evidence="3" id="KW-1185">Reference proteome</keyword>
<feature type="compositionally biased region" description="Basic and acidic residues" evidence="1">
    <location>
        <begin position="238"/>
        <end position="251"/>
    </location>
</feature>
<proteinExistence type="predicted"/>
<feature type="compositionally biased region" description="Pro residues" evidence="1">
    <location>
        <begin position="256"/>
        <end position="265"/>
    </location>
</feature>
<evidence type="ECO:0000313" key="3">
    <source>
        <dbReference type="Proteomes" id="UP000807306"/>
    </source>
</evidence>
<comment type="caution">
    <text evidence="2">The sequence shown here is derived from an EMBL/GenBank/DDBJ whole genome shotgun (WGS) entry which is preliminary data.</text>
</comment>
<dbReference type="EMBL" id="MU157847">
    <property type="protein sequence ID" value="KAF9529253.1"/>
    <property type="molecule type" value="Genomic_DNA"/>
</dbReference>
<reference evidence="2" key="1">
    <citation type="submission" date="2020-11" db="EMBL/GenBank/DDBJ databases">
        <authorList>
            <consortium name="DOE Joint Genome Institute"/>
            <person name="Ahrendt S."/>
            <person name="Riley R."/>
            <person name="Andreopoulos W."/>
            <person name="Labutti K."/>
            <person name="Pangilinan J."/>
            <person name="Ruiz-Duenas F.J."/>
            <person name="Barrasa J.M."/>
            <person name="Sanchez-Garcia M."/>
            <person name="Camarero S."/>
            <person name="Miyauchi S."/>
            <person name="Serrano A."/>
            <person name="Linde D."/>
            <person name="Babiker R."/>
            <person name="Drula E."/>
            <person name="Ayuso-Fernandez I."/>
            <person name="Pacheco R."/>
            <person name="Padilla G."/>
            <person name="Ferreira P."/>
            <person name="Barriuso J."/>
            <person name="Kellner H."/>
            <person name="Castanera R."/>
            <person name="Alfaro M."/>
            <person name="Ramirez L."/>
            <person name="Pisabarro A.G."/>
            <person name="Kuo A."/>
            <person name="Tritt A."/>
            <person name="Lipzen A."/>
            <person name="He G."/>
            <person name="Yan M."/>
            <person name="Ng V."/>
            <person name="Cullen D."/>
            <person name="Martin F."/>
            <person name="Rosso M.-N."/>
            <person name="Henrissat B."/>
            <person name="Hibbett D."/>
            <person name="Martinez A.T."/>
            <person name="Grigoriev I.V."/>
        </authorList>
    </citation>
    <scope>NUCLEOTIDE SEQUENCE</scope>
    <source>
        <strain evidence="2">CBS 506.95</strain>
    </source>
</reference>
<feature type="compositionally biased region" description="Low complexity" evidence="1">
    <location>
        <begin position="79"/>
        <end position="92"/>
    </location>
</feature>
<feature type="region of interest" description="Disordered" evidence="1">
    <location>
        <begin position="169"/>
        <end position="193"/>
    </location>
</feature>
<accession>A0A9P6EGP5</accession>
<protein>
    <submittedName>
        <fullName evidence="2">Uncharacterized protein</fullName>
    </submittedName>
</protein>
<evidence type="ECO:0000313" key="2">
    <source>
        <dbReference type="EMBL" id="KAF9529253.1"/>
    </source>
</evidence>
<dbReference type="Proteomes" id="UP000807306">
    <property type="component" value="Unassembled WGS sequence"/>
</dbReference>
<name>A0A9P6EGP5_9AGAR</name>
<feature type="region of interest" description="Disordered" evidence="1">
    <location>
        <begin position="210"/>
        <end position="299"/>
    </location>
</feature>
<feature type="region of interest" description="Disordered" evidence="1">
    <location>
        <begin position="77"/>
        <end position="99"/>
    </location>
</feature>
<feature type="compositionally biased region" description="Pro residues" evidence="1">
    <location>
        <begin position="288"/>
        <end position="299"/>
    </location>
</feature>
<feature type="compositionally biased region" description="Polar residues" evidence="1">
    <location>
        <begin position="183"/>
        <end position="193"/>
    </location>
</feature>
<dbReference type="AlphaFoldDB" id="A0A9P6EGP5"/>
<sequence>MMLEVNFSSQSALSQPSTSFVLHHPSQSTTMHCFALVPLLAFANMGINAATIHHDRHTPMPITHMKEMRQVHNADFSKHSVSSSSNSFTSDSEASDYHSGHKRNVLPLSFLGNKEVGQNADKKVQDMTAKGKFSKIPPTFSGSEQKSNLLNKSFSVKLRADDEVGADSTVTTVKDSAKKVTDESGSLPVNSTSSIVTPRALPIDTPVQATVSVPDTPLDASSAEPAPPTATPDAQLTTKRDDDHLLADLDARQAPVPSPPSPSVPSAPALPAAFPDVPDALAGLPAGFPTPPTPPVGRR</sequence>